<dbReference type="RefSeq" id="WP_173037361.1">
    <property type="nucleotide sequence ID" value="NZ_AP022870.1"/>
</dbReference>
<evidence type="ECO:0008006" key="3">
    <source>
        <dbReference type="Google" id="ProtNLM"/>
    </source>
</evidence>
<dbReference type="AlphaFoldDB" id="A0A6F8XUY0"/>
<keyword evidence="2" id="KW-1185">Reference proteome</keyword>
<reference evidence="1 2" key="1">
    <citation type="submission" date="2020-03" db="EMBL/GenBank/DDBJ databases">
        <title>Whole genome shotgun sequence of Phytohabitans flavus NBRC 107702.</title>
        <authorList>
            <person name="Komaki H."/>
            <person name="Tamura T."/>
        </authorList>
    </citation>
    <scope>NUCLEOTIDE SEQUENCE [LARGE SCALE GENOMIC DNA]</scope>
    <source>
        <strain evidence="1 2">NBRC 107702</strain>
    </source>
</reference>
<dbReference type="Proteomes" id="UP000502508">
    <property type="component" value="Chromosome"/>
</dbReference>
<dbReference type="Pfam" id="PF10025">
    <property type="entry name" value="DUF2267"/>
    <property type="match status" value="1"/>
</dbReference>
<dbReference type="Gene3D" id="1.10.490.110">
    <property type="entry name" value="Uncharacterized conserved protein DUF2267"/>
    <property type="match status" value="1"/>
</dbReference>
<dbReference type="KEGG" id="pfla:Pflav_040450"/>
<dbReference type="InterPro" id="IPR038282">
    <property type="entry name" value="DUF2267_sf"/>
</dbReference>
<organism evidence="1 2">
    <name type="scientific">Phytohabitans flavus</name>
    <dbReference type="NCBI Taxonomy" id="1076124"/>
    <lineage>
        <taxon>Bacteria</taxon>
        <taxon>Bacillati</taxon>
        <taxon>Actinomycetota</taxon>
        <taxon>Actinomycetes</taxon>
        <taxon>Micromonosporales</taxon>
        <taxon>Micromonosporaceae</taxon>
    </lineage>
</organism>
<dbReference type="InterPro" id="IPR018727">
    <property type="entry name" value="DUF2267"/>
</dbReference>
<accession>A0A6F8XUY0</accession>
<protein>
    <recommendedName>
        <fullName evidence="3">DUF2267 domain-containing protein</fullName>
    </recommendedName>
</protein>
<reference evidence="1 2" key="2">
    <citation type="submission" date="2020-03" db="EMBL/GenBank/DDBJ databases">
        <authorList>
            <person name="Ichikawa N."/>
            <person name="Kimura A."/>
            <person name="Kitahashi Y."/>
            <person name="Uohara A."/>
        </authorList>
    </citation>
    <scope>NUCLEOTIDE SEQUENCE [LARGE SCALE GENOMIC DNA]</scope>
    <source>
        <strain evidence="1 2">NBRC 107702</strain>
    </source>
</reference>
<proteinExistence type="predicted"/>
<evidence type="ECO:0000313" key="2">
    <source>
        <dbReference type="Proteomes" id="UP000502508"/>
    </source>
</evidence>
<name>A0A6F8XUY0_9ACTN</name>
<sequence length="143" mass="16117">MATNKPHGYLGDTIEKTDVLLKDIESELGLPKERRDLSYKAMRAVLHALRDRLGVEESAQLAAQLPTLVRGAYYEGWQPETVPVKMSREEWLQRVYVECPLDVKGGTPRLVQAVLGSLSRHVTRGEWDDVRASLPDDYASMIP</sequence>
<gene>
    <name evidence="1" type="ORF">Pflav_040450</name>
</gene>
<evidence type="ECO:0000313" key="1">
    <source>
        <dbReference type="EMBL" id="BCB77635.1"/>
    </source>
</evidence>
<dbReference type="EMBL" id="AP022870">
    <property type="protein sequence ID" value="BCB77635.1"/>
    <property type="molecule type" value="Genomic_DNA"/>
</dbReference>